<organism evidence="1 2">
    <name type="scientific">Melastoma candidum</name>
    <dbReference type="NCBI Taxonomy" id="119954"/>
    <lineage>
        <taxon>Eukaryota</taxon>
        <taxon>Viridiplantae</taxon>
        <taxon>Streptophyta</taxon>
        <taxon>Embryophyta</taxon>
        <taxon>Tracheophyta</taxon>
        <taxon>Spermatophyta</taxon>
        <taxon>Magnoliopsida</taxon>
        <taxon>eudicotyledons</taxon>
        <taxon>Gunneridae</taxon>
        <taxon>Pentapetalae</taxon>
        <taxon>rosids</taxon>
        <taxon>malvids</taxon>
        <taxon>Myrtales</taxon>
        <taxon>Melastomataceae</taxon>
        <taxon>Melastomatoideae</taxon>
        <taxon>Melastomateae</taxon>
        <taxon>Melastoma</taxon>
    </lineage>
</organism>
<accession>A0ACB9NRR3</accession>
<dbReference type="EMBL" id="CM042886">
    <property type="protein sequence ID" value="KAI4338823.1"/>
    <property type="molecule type" value="Genomic_DNA"/>
</dbReference>
<keyword evidence="2" id="KW-1185">Reference proteome</keyword>
<sequence length="349" mass="36364">MDPVTAHGHPLPPPFLQRVGDLHLPPHLHGFQIYPNHNHLQLPLHLVDPAHLQQQQQQQDSSSEDEHSNNGGSLALGGLKRDRDGFSATTDTASPTEVAGSGTRNKKGGTANGPRRPRGRPAGSKNKPKPPIIVTRDSPNSLRCHVIEVADGCDVMESISAFARRMQRGICVLSGNGTVANVALRQPAAAAAGGAVMPLQGRFEILSLSGSFLPPPAPPGMSGLTIYLSGSQGQVVGGSIAGPLMASGGPVMVMAASFGNAAYEKLPLEDEQEEGSGTGPGPNLAGSGEPQNQNPNQQQHQHDLLSPSSVDGHNNSPSLVYAGFPPNLLLSSSNMPAADPNWGTTRAPF</sequence>
<gene>
    <name evidence="1" type="ORF">MLD38_023836</name>
</gene>
<dbReference type="Proteomes" id="UP001057402">
    <property type="component" value="Chromosome 7"/>
</dbReference>
<name>A0ACB9NRR3_9MYRT</name>
<proteinExistence type="predicted"/>
<comment type="caution">
    <text evidence="1">The sequence shown here is derived from an EMBL/GenBank/DDBJ whole genome shotgun (WGS) entry which is preliminary data.</text>
</comment>
<evidence type="ECO:0000313" key="2">
    <source>
        <dbReference type="Proteomes" id="UP001057402"/>
    </source>
</evidence>
<reference evidence="2" key="1">
    <citation type="journal article" date="2023" name="Front. Plant Sci.">
        <title>Chromosomal-level genome assembly of Melastoma candidum provides insights into trichome evolution.</title>
        <authorList>
            <person name="Zhong Y."/>
            <person name="Wu W."/>
            <person name="Sun C."/>
            <person name="Zou P."/>
            <person name="Liu Y."/>
            <person name="Dai S."/>
            <person name="Zhou R."/>
        </authorList>
    </citation>
    <scope>NUCLEOTIDE SEQUENCE [LARGE SCALE GENOMIC DNA]</scope>
</reference>
<protein>
    <submittedName>
        <fullName evidence="1">Uncharacterized protein</fullName>
    </submittedName>
</protein>
<evidence type="ECO:0000313" key="1">
    <source>
        <dbReference type="EMBL" id="KAI4338823.1"/>
    </source>
</evidence>